<dbReference type="GO" id="GO:0016779">
    <property type="term" value="F:nucleotidyltransferase activity"/>
    <property type="evidence" value="ECO:0007669"/>
    <property type="project" value="UniProtKB-ARBA"/>
</dbReference>
<dbReference type="InterPro" id="IPR029044">
    <property type="entry name" value="Nucleotide-diphossugar_trans"/>
</dbReference>
<dbReference type="Proteomes" id="UP000566985">
    <property type="component" value="Unassembled WGS sequence"/>
</dbReference>
<accession>A0A653WQN3</accession>
<evidence type="ECO:0000259" key="2">
    <source>
        <dbReference type="Pfam" id="PF12804"/>
    </source>
</evidence>
<dbReference type="PANTHER" id="PTHR43777:SF1">
    <property type="entry name" value="MOLYBDENUM COFACTOR CYTIDYLYLTRANSFERASE"/>
    <property type="match status" value="1"/>
</dbReference>
<dbReference type="AlphaFoldDB" id="A0A653WQN3"/>
<evidence type="ECO:0000313" key="6">
    <source>
        <dbReference type="Proteomes" id="UP000566985"/>
    </source>
</evidence>
<dbReference type="SUPFAM" id="SSF53448">
    <property type="entry name" value="Nucleotide-diphospho-sugar transferases"/>
    <property type="match status" value="1"/>
</dbReference>
<evidence type="ECO:0000313" key="4">
    <source>
        <dbReference type="EMBL" id="VXC21327.1"/>
    </source>
</evidence>
<gene>
    <name evidence="3" type="ORF">HU668_14605</name>
    <name evidence="4" type="ORF">PANT111_250040</name>
</gene>
<dbReference type="EMBL" id="CABWMH010000018">
    <property type="protein sequence ID" value="VXC21327.1"/>
    <property type="molecule type" value="Genomic_DNA"/>
</dbReference>
<protein>
    <submittedName>
        <fullName evidence="3">Nucleotidyltransferase family protein</fullName>
    </submittedName>
</protein>
<dbReference type="Gene3D" id="3.90.550.10">
    <property type="entry name" value="Spore Coat Polysaccharide Biosynthesis Protein SpsA, Chain A"/>
    <property type="match status" value="1"/>
</dbReference>
<reference evidence="3 6" key="2">
    <citation type="submission" date="2020-05" db="EMBL/GenBank/DDBJ databases">
        <title>Whole Genome Sequences of Enterobacteriales Associated with the International Space Station.</title>
        <authorList>
            <person name="Bharadwaj A."/>
            <person name="Daudu R."/>
            <person name="Singh N."/>
            <person name="Wood J."/>
            <person name="Debieu M."/>
            <person name="Mason C."/>
            <person name="Wang C."/>
            <person name="Venkateswaran K."/>
        </authorList>
    </citation>
    <scope>NUCLEOTIDE SEQUENCE [LARGE SCALE GENOMIC DNA]</scope>
    <source>
        <strain evidence="3 6">IF5SW-B1</strain>
    </source>
</reference>
<feature type="domain" description="MobA-like NTP transferase" evidence="2">
    <location>
        <begin position="6"/>
        <end position="159"/>
    </location>
</feature>
<evidence type="ECO:0000313" key="5">
    <source>
        <dbReference type="Proteomes" id="UP000433737"/>
    </source>
</evidence>
<dbReference type="EMBL" id="JABWPM010000016">
    <property type="protein sequence ID" value="NUY97682.1"/>
    <property type="molecule type" value="Genomic_DNA"/>
</dbReference>
<keyword evidence="1" id="KW-0460">Magnesium</keyword>
<dbReference type="InterPro" id="IPR025877">
    <property type="entry name" value="MobA-like_NTP_Trfase"/>
</dbReference>
<dbReference type="PANTHER" id="PTHR43777">
    <property type="entry name" value="MOLYBDENUM COFACTOR CYTIDYLYLTRANSFERASE"/>
    <property type="match status" value="1"/>
</dbReference>
<evidence type="ECO:0000313" key="3">
    <source>
        <dbReference type="EMBL" id="NUY97682.1"/>
    </source>
</evidence>
<reference evidence="4 5" key="1">
    <citation type="submission" date="2019-10" db="EMBL/GenBank/DDBJ databases">
        <authorList>
            <person name="Karimi E."/>
        </authorList>
    </citation>
    <scope>NUCLEOTIDE SEQUENCE [LARGE SCALE GENOMIC DNA]</scope>
    <source>
        <strain evidence="4">Pantoea sp. 111</strain>
    </source>
</reference>
<dbReference type="RefSeq" id="WP_084227921.1">
    <property type="nucleotide sequence ID" value="NZ_CAUQFK010000046.1"/>
</dbReference>
<name>A0A653WQN3_9GAMM</name>
<dbReference type="Proteomes" id="UP000433737">
    <property type="component" value="Unassembled WGS sequence"/>
</dbReference>
<dbReference type="Pfam" id="PF12804">
    <property type="entry name" value="NTP_transf_3"/>
    <property type="match status" value="1"/>
</dbReference>
<dbReference type="GeneID" id="57346270"/>
<evidence type="ECO:0000256" key="1">
    <source>
        <dbReference type="ARBA" id="ARBA00022842"/>
    </source>
</evidence>
<keyword evidence="3" id="KW-0808">Transferase</keyword>
<organism evidence="3 6">
    <name type="scientific">Pantoea brenneri</name>
    <dbReference type="NCBI Taxonomy" id="472694"/>
    <lineage>
        <taxon>Bacteria</taxon>
        <taxon>Pseudomonadati</taxon>
        <taxon>Pseudomonadota</taxon>
        <taxon>Gammaproteobacteria</taxon>
        <taxon>Enterobacterales</taxon>
        <taxon>Erwiniaceae</taxon>
        <taxon>Pantoea</taxon>
    </lineage>
</organism>
<dbReference type="CDD" id="cd04182">
    <property type="entry name" value="GT_2_like_f"/>
    <property type="match status" value="1"/>
</dbReference>
<proteinExistence type="predicted"/>
<comment type="caution">
    <text evidence="3">The sequence shown here is derived from an EMBL/GenBank/DDBJ whole genome shotgun (WGS) entry which is preliminary data.</text>
</comment>
<sequence>MKIAIVMMAAGFSRRFRQQSGEHKLLAQLNGKPLLQHTLQQAAASGLDLFVVTRPEQAAIRALIDPATAVLCDSHGLGDSIAAGVAASSEYDGWLIALGDMPLITADSYRAVSAALADAAVVRPWVDGIPGHPVGFQRHYYPLLTGLQGDVGAQAIVKRDAVRLPLSDRGCVYDIDLPGDLQAIKEFS</sequence>